<dbReference type="InterPro" id="IPR013321">
    <property type="entry name" value="Arc_rbn_hlx_hlx"/>
</dbReference>
<name>A0A975IFX9_9GAMM</name>
<dbReference type="EMBL" id="CP072793">
    <property type="protein sequence ID" value="QTR52054.1"/>
    <property type="molecule type" value="Genomic_DNA"/>
</dbReference>
<protein>
    <recommendedName>
        <fullName evidence="1">XACb0070 ribbon-helix-helix domain-containing protein</fullName>
    </recommendedName>
</protein>
<dbReference type="Gene3D" id="1.10.1220.10">
    <property type="entry name" value="Met repressor-like"/>
    <property type="match status" value="1"/>
</dbReference>
<dbReference type="AlphaFoldDB" id="A0A975IFX9"/>
<feature type="domain" description="XACb0070 ribbon-helix-helix" evidence="1">
    <location>
        <begin position="8"/>
        <end position="62"/>
    </location>
</feature>
<accession>A0A975IFX9</accession>
<reference evidence="2" key="1">
    <citation type="submission" date="2021-04" db="EMBL/GenBank/DDBJ databases">
        <title>Genomics, taxonomy and metabolism of representatives of sulfur bacteria of the genus Thiothrix: Thiothrix fructosivorans QT, Thiothrix unzii A1T and three new species, Thiothrix subterranea sp. nov., Thiothrix litoralis sp. nov. and 'Candidatus Thiothrix anitrata' sp. nov.</title>
        <authorList>
            <person name="Ravin N.V."/>
            <person name="Smolyakov D."/>
            <person name="Rudenko T.S."/>
            <person name="Mardanov A.V."/>
            <person name="Beletsky A.V."/>
            <person name="Markov N.D."/>
            <person name="Fomenkov A.I."/>
            <person name="Roberts R.J."/>
            <person name="Karnachuk O.V."/>
            <person name="Novikov A."/>
            <person name="Grabovich M.Y."/>
        </authorList>
    </citation>
    <scope>NUCLEOTIDE SEQUENCE</scope>
    <source>
        <strain evidence="2">A1</strain>
    </source>
</reference>
<keyword evidence="3" id="KW-1185">Reference proteome</keyword>
<evidence type="ECO:0000313" key="3">
    <source>
        <dbReference type="Proteomes" id="UP000672009"/>
    </source>
</evidence>
<evidence type="ECO:0000259" key="1">
    <source>
        <dbReference type="Pfam" id="PF16762"/>
    </source>
</evidence>
<dbReference type="Proteomes" id="UP000672009">
    <property type="component" value="Chromosome"/>
</dbReference>
<dbReference type="GO" id="GO:0006355">
    <property type="term" value="P:regulation of DNA-templated transcription"/>
    <property type="evidence" value="ECO:0007669"/>
    <property type="project" value="InterPro"/>
</dbReference>
<dbReference type="Pfam" id="PF16762">
    <property type="entry name" value="RHH_6"/>
    <property type="match status" value="1"/>
</dbReference>
<organism evidence="2 3">
    <name type="scientific">Thiothrix unzii</name>
    <dbReference type="NCBI Taxonomy" id="111769"/>
    <lineage>
        <taxon>Bacteria</taxon>
        <taxon>Pseudomonadati</taxon>
        <taxon>Pseudomonadota</taxon>
        <taxon>Gammaproteobacteria</taxon>
        <taxon>Thiotrichales</taxon>
        <taxon>Thiotrichaceae</taxon>
        <taxon>Thiothrix</taxon>
    </lineage>
</organism>
<dbReference type="RefSeq" id="WP_210217619.1">
    <property type="nucleotide sequence ID" value="NZ_CP072793.1"/>
</dbReference>
<gene>
    <name evidence="2" type="ORF">J9260_09825</name>
</gene>
<dbReference type="KEGG" id="tun:J9260_09825"/>
<proteinExistence type="predicted"/>
<dbReference type="InterPro" id="IPR031914">
    <property type="entry name" value="XACb0070_RHH_dom"/>
</dbReference>
<sequence>MSADRSIYEAQAMEKDNLSKFVKDAARWPIFDRTVQVVKERNQDISPEILETMIDDAVREVRAECHPINGE</sequence>
<evidence type="ECO:0000313" key="2">
    <source>
        <dbReference type="EMBL" id="QTR52054.1"/>
    </source>
</evidence>